<comment type="caution">
    <text evidence="12">The sequence shown here is derived from an EMBL/GenBank/DDBJ whole genome shotgun (WGS) entry which is preliminary data.</text>
</comment>
<evidence type="ECO:0000256" key="7">
    <source>
        <dbReference type="ARBA" id="ARBA00023134"/>
    </source>
</evidence>
<dbReference type="HAMAP" id="MF_00321">
    <property type="entry name" value="GTPase_EngB"/>
    <property type="match status" value="1"/>
</dbReference>
<comment type="function">
    <text evidence="10">Necessary for normal cell division and for the maintenance of normal septation.</text>
</comment>
<dbReference type="PANTHER" id="PTHR11649">
    <property type="entry name" value="MSS1/TRME-RELATED GTP-BINDING PROTEIN"/>
    <property type="match status" value="1"/>
</dbReference>
<sequence length="239" mass="25887">MSEAPEHKPEAGAPAAPVDEREAERLAALEAGRLLFARPCRFVFASQRLDQLPEARLPEVAFCGRSNVGKSSLVNALTGQKTLARVSNTPGRTKQLNFFELGGEGQARLTLVDMPGYGYAQAARAVKEDWQGLMFDYLRGRTTLRRVILLLDARVETKDSDRAAMELLGKAAVPFQIVLTKADDTPSARLAKRQQEAELLVAKQAAAHPLVITTSSEKGLGIPELRAELASLALLPGTD</sequence>
<name>A0ABU3MDQ9_9PROT</name>
<dbReference type="NCBIfam" id="TIGR03598">
    <property type="entry name" value="GTPase_YsxC"/>
    <property type="match status" value="1"/>
</dbReference>
<evidence type="ECO:0000259" key="11">
    <source>
        <dbReference type="PROSITE" id="PS51706"/>
    </source>
</evidence>
<keyword evidence="6" id="KW-0460">Magnesium</keyword>
<comment type="similarity">
    <text evidence="2 10">Belongs to the TRAFAC class TrmE-Era-EngA-EngB-Septin-like GTPase superfamily. EngB GTPase family.</text>
</comment>
<evidence type="ECO:0000256" key="6">
    <source>
        <dbReference type="ARBA" id="ARBA00022842"/>
    </source>
</evidence>
<keyword evidence="9 10" id="KW-0131">Cell cycle</keyword>
<dbReference type="PROSITE" id="PS51706">
    <property type="entry name" value="G_ENGB"/>
    <property type="match status" value="1"/>
</dbReference>
<dbReference type="InterPro" id="IPR030393">
    <property type="entry name" value="G_ENGB_dom"/>
</dbReference>
<evidence type="ECO:0000256" key="8">
    <source>
        <dbReference type="ARBA" id="ARBA00023210"/>
    </source>
</evidence>
<evidence type="ECO:0000313" key="13">
    <source>
        <dbReference type="Proteomes" id="UP001258945"/>
    </source>
</evidence>
<keyword evidence="8 10" id="KW-0717">Septation</keyword>
<accession>A0ABU3MDQ9</accession>
<evidence type="ECO:0000256" key="2">
    <source>
        <dbReference type="ARBA" id="ARBA00009638"/>
    </source>
</evidence>
<dbReference type="Gene3D" id="3.40.50.300">
    <property type="entry name" value="P-loop containing nucleotide triphosphate hydrolases"/>
    <property type="match status" value="1"/>
</dbReference>
<reference evidence="12 13" key="1">
    <citation type="journal article" date="2019" name="Microb. Pathog.">
        <title>Comparison of VITEK 2, MALDI-TOF MS, 16S rRNA gene sequencing, and whole-genome sequencing for identification of Roseomonas mucosa.</title>
        <authorList>
            <person name="Rudolph W.W."/>
            <person name="Gunzer F."/>
            <person name="Trauth M."/>
            <person name="Bunk B."/>
            <person name="Bigge R."/>
            <person name="Schrottner P."/>
        </authorList>
    </citation>
    <scope>NUCLEOTIDE SEQUENCE [LARGE SCALE GENOMIC DNA]</scope>
    <source>
        <strain evidence="12 13">DSM 103800</strain>
    </source>
</reference>
<evidence type="ECO:0000256" key="5">
    <source>
        <dbReference type="ARBA" id="ARBA00022741"/>
    </source>
</evidence>
<organism evidence="12 13">
    <name type="scientific">Roseomonas gilardii</name>
    <dbReference type="NCBI Taxonomy" id="257708"/>
    <lineage>
        <taxon>Bacteria</taxon>
        <taxon>Pseudomonadati</taxon>
        <taxon>Pseudomonadota</taxon>
        <taxon>Alphaproteobacteria</taxon>
        <taxon>Acetobacterales</taxon>
        <taxon>Roseomonadaceae</taxon>
        <taxon>Roseomonas</taxon>
    </lineage>
</organism>
<gene>
    <name evidence="12" type="primary">yihA</name>
    <name evidence="10" type="synonym">engB</name>
    <name evidence="12" type="ORF">RQ831_08390</name>
</gene>
<keyword evidence="13" id="KW-1185">Reference proteome</keyword>
<dbReference type="Pfam" id="PF01926">
    <property type="entry name" value="MMR_HSR1"/>
    <property type="match status" value="1"/>
</dbReference>
<dbReference type="RefSeq" id="WP_156878462.1">
    <property type="nucleotide sequence ID" value="NZ_CP015583.1"/>
</dbReference>
<evidence type="ECO:0000256" key="3">
    <source>
        <dbReference type="ARBA" id="ARBA00022618"/>
    </source>
</evidence>
<keyword evidence="4" id="KW-0479">Metal-binding</keyword>
<keyword evidence="3 10" id="KW-0132">Cell division</keyword>
<evidence type="ECO:0000256" key="10">
    <source>
        <dbReference type="HAMAP-Rule" id="MF_00321"/>
    </source>
</evidence>
<keyword evidence="5 10" id="KW-0547">Nucleotide-binding</keyword>
<evidence type="ECO:0000256" key="1">
    <source>
        <dbReference type="ARBA" id="ARBA00001946"/>
    </source>
</evidence>
<dbReference type="EMBL" id="JAVVDO010000010">
    <property type="protein sequence ID" value="MDT8331073.1"/>
    <property type="molecule type" value="Genomic_DNA"/>
</dbReference>
<evidence type="ECO:0000313" key="12">
    <source>
        <dbReference type="EMBL" id="MDT8331073.1"/>
    </source>
</evidence>
<dbReference type="InterPro" id="IPR019987">
    <property type="entry name" value="GTP-bd_ribosome_bio_YsxC"/>
</dbReference>
<protein>
    <recommendedName>
        <fullName evidence="10">Probable GTP-binding protein EngB</fullName>
    </recommendedName>
</protein>
<dbReference type="CDD" id="cd01876">
    <property type="entry name" value="YihA_EngB"/>
    <property type="match status" value="1"/>
</dbReference>
<dbReference type="InterPro" id="IPR006073">
    <property type="entry name" value="GTP-bd"/>
</dbReference>
<dbReference type="InterPro" id="IPR027417">
    <property type="entry name" value="P-loop_NTPase"/>
</dbReference>
<evidence type="ECO:0000256" key="9">
    <source>
        <dbReference type="ARBA" id="ARBA00023306"/>
    </source>
</evidence>
<dbReference type="SUPFAM" id="SSF52540">
    <property type="entry name" value="P-loop containing nucleoside triphosphate hydrolases"/>
    <property type="match status" value="1"/>
</dbReference>
<proteinExistence type="inferred from homology"/>
<dbReference type="Proteomes" id="UP001258945">
    <property type="component" value="Unassembled WGS sequence"/>
</dbReference>
<feature type="domain" description="EngB-type G" evidence="11">
    <location>
        <begin position="56"/>
        <end position="235"/>
    </location>
</feature>
<keyword evidence="7 10" id="KW-0342">GTP-binding</keyword>
<evidence type="ECO:0000256" key="4">
    <source>
        <dbReference type="ARBA" id="ARBA00022723"/>
    </source>
</evidence>
<dbReference type="PANTHER" id="PTHR11649:SF13">
    <property type="entry name" value="ENGB-TYPE G DOMAIN-CONTAINING PROTEIN"/>
    <property type="match status" value="1"/>
</dbReference>
<comment type="cofactor">
    <cofactor evidence="1">
        <name>Mg(2+)</name>
        <dbReference type="ChEBI" id="CHEBI:18420"/>
    </cofactor>
</comment>